<evidence type="ECO:0000313" key="2">
    <source>
        <dbReference type="EMBL" id="BFO20907.1"/>
    </source>
</evidence>
<gene>
    <name evidence="2" type="ORF">SHKM778_72950</name>
</gene>
<proteinExistence type="predicted"/>
<feature type="compositionally biased region" description="Basic residues" evidence="1">
    <location>
        <begin position="8"/>
        <end position="21"/>
    </location>
</feature>
<dbReference type="AlphaFoldDB" id="A0AAT9HU96"/>
<name>A0AAT9HU96_9ACTN</name>
<dbReference type="EMBL" id="AP035768">
    <property type="protein sequence ID" value="BFO20907.1"/>
    <property type="molecule type" value="Genomic_DNA"/>
</dbReference>
<protein>
    <submittedName>
        <fullName evidence="2">Uncharacterized protein</fullName>
    </submittedName>
</protein>
<sequence length="193" mass="20504">MRDPARAAWRRLGPRRRRRAPVRAQPGRTGRAEPGKADPGLPAAWKTSARTDFSVWPARGDRTGDRALLRRALAVWARPGDGVRVSATPGTPSGGPAGPPQLLYAGTVDTAHVVVLYDGLRIVRYAEPGDDSRGAVLDFARVDGAGRAGSGAVVLSRADGNVRYLLAPWVRKAGERDLRDPGSGTMALPSRTA</sequence>
<organism evidence="2">
    <name type="scientific">Streptomyces haneummycinicus</name>
    <dbReference type="NCBI Taxonomy" id="3074435"/>
    <lineage>
        <taxon>Bacteria</taxon>
        <taxon>Bacillati</taxon>
        <taxon>Actinomycetota</taxon>
        <taxon>Actinomycetes</taxon>
        <taxon>Kitasatosporales</taxon>
        <taxon>Streptomycetaceae</taxon>
        <taxon>Streptomyces</taxon>
    </lineage>
</organism>
<reference evidence="2" key="2">
    <citation type="submission" date="2024-07" db="EMBL/GenBank/DDBJ databases">
        <title>Streptomyces haneummycinica sp. nov., a new antibiotic-producing actinobacterium isolated from marine sediment.</title>
        <authorList>
            <person name="Uemura M."/>
            <person name="Hamada M."/>
            <person name="Hirano S."/>
            <person name="Kobayashi K."/>
            <person name="Ohshiro T."/>
            <person name="Kobayashi T."/>
            <person name="Terahara T."/>
        </authorList>
    </citation>
    <scope>NUCLEOTIDE SEQUENCE</scope>
    <source>
        <strain evidence="2">KM77-8</strain>
    </source>
</reference>
<accession>A0AAT9HU96</accession>
<reference evidence="2" key="1">
    <citation type="submission" date="2024-06" db="EMBL/GenBank/DDBJ databases">
        <authorList>
            <consortium name="consrtm"/>
            <person name="Uemura M."/>
            <person name="Terahara T."/>
        </authorList>
    </citation>
    <scope>NUCLEOTIDE SEQUENCE</scope>
    <source>
        <strain evidence="2">KM77-8</strain>
    </source>
</reference>
<evidence type="ECO:0000256" key="1">
    <source>
        <dbReference type="SAM" id="MobiDB-lite"/>
    </source>
</evidence>
<feature type="region of interest" description="Disordered" evidence="1">
    <location>
        <begin position="1"/>
        <end position="44"/>
    </location>
</feature>